<keyword evidence="2" id="KW-1185">Reference proteome</keyword>
<evidence type="ECO:0008006" key="3">
    <source>
        <dbReference type="Google" id="ProtNLM"/>
    </source>
</evidence>
<dbReference type="Proteomes" id="UP000831021">
    <property type="component" value="Segment"/>
</dbReference>
<dbReference type="PROSITE" id="PS51257">
    <property type="entry name" value="PROKAR_LIPOPROTEIN"/>
    <property type="match status" value="1"/>
</dbReference>
<reference evidence="1 2" key="1">
    <citation type="submission" date="2022-01" db="EMBL/GenBank/DDBJ databases">
        <authorList>
            <person name="Stokar-Avihail A."/>
        </authorList>
    </citation>
    <scope>NUCLEOTIDE SEQUENCE [LARGE SCALE GENOMIC DNA]</scope>
</reference>
<gene>
    <name evidence="1" type="ORF">fado_21</name>
</gene>
<proteinExistence type="predicted"/>
<sequence length="94" mass="10611">MKAKIILLIIPISIISLLLGACDVGKEDTIDEIKYDFSIEYKVPIADVKVETIEYGVTITSTNQFKVTIKDKASFYLVEKDNAGNNFRRIPIEE</sequence>
<accession>A0AAE9GA59</accession>
<protein>
    <recommendedName>
        <fullName evidence="3">Lipoprotein</fullName>
    </recommendedName>
</protein>
<name>A0AAE9GA59_9CAUD</name>
<organism evidence="1 2">
    <name type="scientific">Bacillus phage FADO</name>
    <dbReference type="NCBI Taxonomy" id="2917160"/>
    <lineage>
        <taxon>Viruses</taxon>
        <taxon>Duplodnaviria</taxon>
        <taxon>Heunggongvirae</taxon>
        <taxon>Uroviricota</taxon>
        <taxon>Caudoviricetes</taxon>
        <taxon>Heleneionescovirinae</taxon>
        <taxon>Zhangjivirus</taxon>
        <taxon>Zhangjivirus fado</taxon>
    </lineage>
</organism>
<dbReference type="EMBL" id="OM236516">
    <property type="protein sequence ID" value="UNY48736.1"/>
    <property type="molecule type" value="Genomic_DNA"/>
</dbReference>
<evidence type="ECO:0000313" key="2">
    <source>
        <dbReference type="Proteomes" id="UP000831021"/>
    </source>
</evidence>
<evidence type="ECO:0000313" key="1">
    <source>
        <dbReference type="EMBL" id="UNY48736.1"/>
    </source>
</evidence>